<dbReference type="PROSITE" id="PS51414">
    <property type="entry name" value="HSR"/>
    <property type="match status" value="1"/>
</dbReference>
<dbReference type="OrthoDB" id="2909391at2"/>
<dbReference type="AlphaFoldDB" id="A0A1I2ILH7"/>
<reference evidence="3" key="1">
    <citation type="submission" date="2016-10" db="EMBL/GenBank/DDBJ databases">
        <authorList>
            <person name="Varghese N."/>
            <person name="Submissions S."/>
        </authorList>
    </citation>
    <scope>NUCLEOTIDE SEQUENCE [LARGE SCALE GENOMIC DNA]</scope>
    <source>
        <strain evidence="3">CGMCC 1.10223</strain>
    </source>
</reference>
<protein>
    <recommendedName>
        <fullName evidence="1">HSR domain-containing protein</fullName>
    </recommendedName>
</protein>
<dbReference type="EMBL" id="FONN01000036">
    <property type="protein sequence ID" value="SFF41706.1"/>
    <property type="molecule type" value="Genomic_DNA"/>
</dbReference>
<accession>A0A1I2ILH7</accession>
<evidence type="ECO:0000259" key="1">
    <source>
        <dbReference type="PROSITE" id="PS51414"/>
    </source>
</evidence>
<keyword evidence="3" id="KW-1185">Reference proteome</keyword>
<name>A0A1I2ILH7_9BACL</name>
<dbReference type="Proteomes" id="UP000183410">
    <property type="component" value="Unassembled WGS sequence"/>
</dbReference>
<proteinExistence type="predicted"/>
<dbReference type="RefSeq" id="WP_046231177.1">
    <property type="nucleotide sequence ID" value="NZ_FONN01000036.1"/>
</dbReference>
<dbReference type="Gene3D" id="1.10.3750.10">
    <property type="entry name" value="YhaI-like"/>
    <property type="match status" value="1"/>
</dbReference>
<feature type="domain" description="HSR" evidence="1">
    <location>
        <begin position="1"/>
        <end position="108"/>
    </location>
</feature>
<evidence type="ECO:0000313" key="3">
    <source>
        <dbReference type="Proteomes" id="UP000183410"/>
    </source>
</evidence>
<gene>
    <name evidence="2" type="ORF">SAMN04487969_13635</name>
</gene>
<dbReference type="InterPro" id="IPR004865">
    <property type="entry name" value="HSR_dom"/>
</dbReference>
<dbReference type="SUPFAM" id="SSF109915">
    <property type="entry name" value="Hypothetical protein YhaI"/>
    <property type="match status" value="1"/>
</dbReference>
<dbReference type="InterPro" id="IPR035945">
    <property type="entry name" value="YhaI-like_sf"/>
</dbReference>
<evidence type="ECO:0000313" key="2">
    <source>
        <dbReference type="EMBL" id="SFF41706.1"/>
    </source>
</evidence>
<sequence length="141" mass="16524">MNVHEEIERLKYQMKLMRTIIAKDEFPFYLFLLDHHFTEQQTRALHDVLYLLNHRMKGASAVRDEHSISFYNAKVADIQQRYTLFSSPNHPLYADAPPSYRDFVAYASAVVPKDVNPDYLLMALSNQEVYPDLCQLLLSQK</sequence>
<organism evidence="2 3">
    <name type="scientific">Paenibacillus algorifonticola</name>
    <dbReference type="NCBI Taxonomy" id="684063"/>
    <lineage>
        <taxon>Bacteria</taxon>
        <taxon>Bacillati</taxon>
        <taxon>Bacillota</taxon>
        <taxon>Bacilli</taxon>
        <taxon>Bacillales</taxon>
        <taxon>Paenibacillaceae</taxon>
        <taxon>Paenibacillus</taxon>
    </lineage>
</organism>